<dbReference type="AlphaFoldDB" id="A0A094JFE8"/>
<dbReference type="InterPro" id="IPR050491">
    <property type="entry name" value="AmpC-like"/>
</dbReference>
<dbReference type="InterPro" id="IPR001466">
    <property type="entry name" value="Beta-lactam-related"/>
</dbReference>
<evidence type="ECO:0000256" key="1">
    <source>
        <dbReference type="ARBA" id="ARBA00001526"/>
    </source>
</evidence>
<dbReference type="PANTHER" id="PTHR46825:SF8">
    <property type="entry name" value="BETA-LACTAMASE-RELATED"/>
    <property type="match status" value="1"/>
</dbReference>
<dbReference type="NCBIfam" id="NF033085">
    <property type="entry name" value="bla_class_C"/>
    <property type="match status" value="1"/>
</dbReference>
<dbReference type="GO" id="GO:0017001">
    <property type="term" value="P:antibiotic catabolic process"/>
    <property type="evidence" value="ECO:0007669"/>
    <property type="project" value="InterPro"/>
</dbReference>
<evidence type="ECO:0000256" key="5">
    <source>
        <dbReference type="ARBA" id="ARBA00023251"/>
    </source>
</evidence>
<dbReference type="SUPFAM" id="SSF56601">
    <property type="entry name" value="beta-lactamase/transpeptidase-like"/>
    <property type="match status" value="1"/>
</dbReference>
<reference evidence="8 9" key="1">
    <citation type="submission" date="2014-06" db="EMBL/GenBank/DDBJ databases">
        <title>Shewanella sp. YQH10.</title>
        <authorList>
            <person name="Liu Y."/>
            <person name="Zeng R."/>
        </authorList>
    </citation>
    <scope>NUCLEOTIDE SEQUENCE [LARGE SCALE GENOMIC DNA]</scope>
    <source>
        <strain evidence="8 9">YQH10</strain>
    </source>
</reference>
<keyword evidence="4 6" id="KW-0378">Hydrolase</keyword>
<evidence type="ECO:0000313" key="9">
    <source>
        <dbReference type="Proteomes" id="UP000029264"/>
    </source>
</evidence>
<dbReference type="Pfam" id="PF00144">
    <property type="entry name" value="Beta-lactamase"/>
    <property type="match status" value="1"/>
</dbReference>
<dbReference type="EC" id="3.5.2.6" evidence="3 6"/>
<keyword evidence="8" id="KW-0121">Carboxypeptidase</keyword>
<evidence type="ECO:0000313" key="8">
    <source>
        <dbReference type="EMBL" id="KFZ37932.1"/>
    </source>
</evidence>
<dbReference type="PANTHER" id="PTHR46825">
    <property type="entry name" value="D-ALANYL-D-ALANINE-CARBOXYPEPTIDASE/ENDOPEPTIDASE AMPH"/>
    <property type="match status" value="1"/>
</dbReference>
<comment type="caution">
    <text evidence="8">The sequence shown here is derived from an EMBL/GenBank/DDBJ whole genome shotgun (WGS) entry which is preliminary data.</text>
</comment>
<dbReference type="GO" id="GO:0046677">
    <property type="term" value="P:response to antibiotic"/>
    <property type="evidence" value="ECO:0007669"/>
    <property type="project" value="UniProtKB-UniRule"/>
</dbReference>
<dbReference type="InterPro" id="IPR001586">
    <property type="entry name" value="Beta-lactam_class-C_AS"/>
</dbReference>
<name>A0A094JFE8_9GAMM</name>
<feature type="domain" description="Beta-lactamase-related" evidence="7">
    <location>
        <begin position="1"/>
        <end position="330"/>
    </location>
</feature>
<dbReference type="STRING" id="1515746.HR45_08835"/>
<evidence type="ECO:0000256" key="3">
    <source>
        <dbReference type="ARBA" id="ARBA00012865"/>
    </source>
</evidence>
<protein>
    <recommendedName>
        <fullName evidence="3 6">Beta-lactamase</fullName>
        <ecNumber evidence="3 6">3.5.2.6</ecNumber>
    </recommendedName>
</protein>
<dbReference type="GO" id="GO:0008800">
    <property type="term" value="F:beta-lactamase activity"/>
    <property type="evidence" value="ECO:0007669"/>
    <property type="project" value="UniProtKB-UniRule"/>
</dbReference>
<dbReference type="InterPro" id="IPR012338">
    <property type="entry name" value="Beta-lactam/transpept-like"/>
</dbReference>
<comment type="catalytic activity">
    <reaction evidence="1 6">
        <text>a beta-lactam + H2O = a substituted beta-amino acid</text>
        <dbReference type="Rhea" id="RHEA:20401"/>
        <dbReference type="ChEBI" id="CHEBI:15377"/>
        <dbReference type="ChEBI" id="CHEBI:35627"/>
        <dbReference type="ChEBI" id="CHEBI:140347"/>
        <dbReference type="EC" id="3.5.2.6"/>
    </reaction>
</comment>
<dbReference type="eggNOG" id="COG1680">
    <property type="taxonomic scope" value="Bacteria"/>
</dbReference>
<gene>
    <name evidence="8" type="primary">ampC</name>
    <name evidence="8" type="ORF">HR45_08835</name>
</gene>
<dbReference type="InterPro" id="IPR058136">
    <property type="entry name" value="AmpC"/>
</dbReference>
<dbReference type="Gene3D" id="3.40.710.10">
    <property type="entry name" value="DD-peptidase/beta-lactamase superfamily"/>
    <property type="match status" value="1"/>
</dbReference>
<proteinExistence type="inferred from homology"/>
<evidence type="ECO:0000256" key="2">
    <source>
        <dbReference type="ARBA" id="ARBA00007840"/>
    </source>
</evidence>
<accession>A0A094JFE8</accession>
<comment type="similarity">
    <text evidence="2 6">Belongs to the class-C beta-lactamase family.</text>
</comment>
<dbReference type="GO" id="GO:0030288">
    <property type="term" value="C:outer membrane-bounded periplasmic space"/>
    <property type="evidence" value="ECO:0007669"/>
    <property type="project" value="InterPro"/>
</dbReference>
<dbReference type="PROSITE" id="PS00336">
    <property type="entry name" value="BETA_LACTAMASE_C"/>
    <property type="match status" value="1"/>
</dbReference>
<keyword evidence="9" id="KW-1185">Reference proteome</keyword>
<dbReference type="EMBL" id="JPEO01000004">
    <property type="protein sequence ID" value="KFZ37932.1"/>
    <property type="molecule type" value="Genomic_DNA"/>
</dbReference>
<sequence>MAIAVLHQGQQAFFTFGVASIESQTPVTAATLFELGSVSKTFNALLAGYAIDQGKFDLAAHPSEYWSALTASSLDNATLLQLGTYTAGGLPLQFPMSVTDDETMRQYFQQWQANAAPGIVRQYSNPSIALFGYLVSRALGADYKHLIQQQVLPALGLTHTYIDVPATETEHYAWGYNANMQPVHVQPDVLDAEAYGVKSSAADMLKYVALQLDSSGLPNAYQRAIALTHVGHYQLGDMRQGLGWEQYPYPLLESTLLAGNSKDVIVKPQAVTPVTEQLQGAVLFNKTGSTAGFGAYLVFVSARQLGVVILANRYYPNSARVKIATAIIKALDSDGIR</sequence>
<dbReference type="GO" id="GO:0004180">
    <property type="term" value="F:carboxypeptidase activity"/>
    <property type="evidence" value="ECO:0007669"/>
    <property type="project" value="UniProtKB-KW"/>
</dbReference>
<keyword evidence="5 6" id="KW-0046">Antibiotic resistance</keyword>
<organism evidence="8 9">
    <name type="scientific">Shewanella mangrovi</name>
    <dbReference type="NCBI Taxonomy" id="1515746"/>
    <lineage>
        <taxon>Bacteria</taxon>
        <taxon>Pseudomonadati</taxon>
        <taxon>Pseudomonadota</taxon>
        <taxon>Gammaproteobacteria</taxon>
        <taxon>Alteromonadales</taxon>
        <taxon>Shewanellaceae</taxon>
        <taxon>Shewanella</taxon>
    </lineage>
</organism>
<evidence type="ECO:0000256" key="6">
    <source>
        <dbReference type="RuleBase" id="RU361140"/>
    </source>
</evidence>
<evidence type="ECO:0000256" key="4">
    <source>
        <dbReference type="ARBA" id="ARBA00022801"/>
    </source>
</evidence>
<evidence type="ECO:0000259" key="7">
    <source>
        <dbReference type="Pfam" id="PF00144"/>
    </source>
</evidence>
<dbReference type="Proteomes" id="UP000029264">
    <property type="component" value="Unassembled WGS sequence"/>
</dbReference>
<keyword evidence="8" id="KW-0645">Protease</keyword>